<feature type="domain" description="Mechanosensitive ion channel MscS C-terminal" evidence="9">
    <location>
        <begin position="181"/>
        <end position="263"/>
    </location>
</feature>
<evidence type="ECO:0000256" key="5">
    <source>
        <dbReference type="ARBA" id="ARBA00022989"/>
    </source>
</evidence>
<dbReference type="AlphaFoldDB" id="A0A483CWG4"/>
<gene>
    <name evidence="10" type="ORF">CUJ86_02040</name>
</gene>
<evidence type="ECO:0000256" key="2">
    <source>
        <dbReference type="ARBA" id="ARBA00008017"/>
    </source>
</evidence>
<dbReference type="Gene3D" id="3.30.70.100">
    <property type="match status" value="1"/>
</dbReference>
<dbReference type="InterPro" id="IPR006685">
    <property type="entry name" value="MscS_channel_2nd"/>
</dbReference>
<dbReference type="PANTHER" id="PTHR30221">
    <property type="entry name" value="SMALL-CONDUCTANCE MECHANOSENSITIVE CHANNEL"/>
    <property type="match status" value="1"/>
</dbReference>
<organism evidence="10 11">
    <name type="scientific">Methanofollis fontis</name>
    <dbReference type="NCBI Taxonomy" id="2052832"/>
    <lineage>
        <taxon>Archaea</taxon>
        <taxon>Methanobacteriati</taxon>
        <taxon>Methanobacteriota</taxon>
        <taxon>Stenosarchaea group</taxon>
        <taxon>Methanomicrobia</taxon>
        <taxon>Methanomicrobiales</taxon>
        <taxon>Methanomicrobiaceae</taxon>
        <taxon>Methanofollis</taxon>
    </lineage>
</organism>
<dbReference type="Gene3D" id="2.30.30.60">
    <property type="match status" value="1"/>
</dbReference>
<evidence type="ECO:0000259" key="8">
    <source>
        <dbReference type="Pfam" id="PF00924"/>
    </source>
</evidence>
<dbReference type="OrthoDB" id="31543at2157"/>
<protein>
    <submittedName>
        <fullName evidence="10">Mechanosensitive ion channel family protein</fullName>
    </submittedName>
</protein>
<evidence type="ECO:0000256" key="4">
    <source>
        <dbReference type="ARBA" id="ARBA00022692"/>
    </source>
</evidence>
<name>A0A483CWG4_9EURY</name>
<keyword evidence="5 7" id="KW-1133">Transmembrane helix</keyword>
<evidence type="ECO:0000313" key="11">
    <source>
        <dbReference type="Proteomes" id="UP000292580"/>
    </source>
</evidence>
<feature type="transmembrane region" description="Helical" evidence="7">
    <location>
        <begin position="63"/>
        <end position="83"/>
    </location>
</feature>
<feature type="transmembrane region" description="Helical" evidence="7">
    <location>
        <begin position="89"/>
        <end position="106"/>
    </location>
</feature>
<dbReference type="InterPro" id="IPR010920">
    <property type="entry name" value="LSM_dom_sf"/>
</dbReference>
<evidence type="ECO:0000256" key="1">
    <source>
        <dbReference type="ARBA" id="ARBA00004651"/>
    </source>
</evidence>
<dbReference type="Gene3D" id="1.10.287.1260">
    <property type="match status" value="1"/>
</dbReference>
<keyword evidence="11" id="KW-1185">Reference proteome</keyword>
<dbReference type="InterPro" id="IPR023408">
    <property type="entry name" value="MscS_beta-dom_sf"/>
</dbReference>
<comment type="caution">
    <text evidence="10">The sequence shown here is derived from an EMBL/GenBank/DDBJ whole genome shotgun (WGS) entry which is preliminary data.</text>
</comment>
<feature type="domain" description="Mechanosensitive ion channel MscS" evidence="8">
    <location>
        <begin position="108"/>
        <end position="175"/>
    </location>
</feature>
<dbReference type="SUPFAM" id="SSF50182">
    <property type="entry name" value="Sm-like ribonucleoproteins"/>
    <property type="match status" value="1"/>
</dbReference>
<dbReference type="InterPro" id="IPR011014">
    <property type="entry name" value="MscS_channel_TM-2"/>
</dbReference>
<dbReference type="GO" id="GO:0008381">
    <property type="term" value="F:mechanosensitive monoatomic ion channel activity"/>
    <property type="evidence" value="ECO:0007669"/>
    <property type="project" value="InterPro"/>
</dbReference>
<keyword evidence="4 7" id="KW-0812">Transmembrane</keyword>
<sequence>MAAPDIPLPAINVMRYLELSPEDIALALLSLIIGFVAIHLLSKRIMGYARDNMKIPQIMAIHIVTAIKLFLYLVVVLIALAFLDEDIDAIILSVSAVVMFIFGFGLQDTINNFASGIWIASSRAYDIEDEVTIAGHRGFVKDMNIMATEVKLIDNTRVIIPNGKVWNNPIVNVSRMPTRMIVVEYSVSYNTVISEAVNVALRAARKHPKIHSSPAPLVRFKDMADSAVILQLRGWTDTEDYYPVKSELMTMLFEELNEAGIQIPFPQVDVHMKED</sequence>
<evidence type="ECO:0000256" key="7">
    <source>
        <dbReference type="SAM" id="Phobius"/>
    </source>
</evidence>
<dbReference type="PANTHER" id="PTHR30221:SF19">
    <property type="entry name" value="SMALL-CONDUCTANCE MECHANOSENSITIVE CHANNEL"/>
    <property type="match status" value="1"/>
</dbReference>
<dbReference type="Proteomes" id="UP000292580">
    <property type="component" value="Unassembled WGS sequence"/>
</dbReference>
<evidence type="ECO:0000313" key="10">
    <source>
        <dbReference type="EMBL" id="TAJ45530.1"/>
    </source>
</evidence>
<evidence type="ECO:0000256" key="3">
    <source>
        <dbReference type="ARBA" id="ARBA00022475"/>
    </source>
</evidence>
<comment type="subcellular location">
    <subcellularLocation>
        <location evidence="1">Cell membrane</location>
        <topology evidence="1">Multi-pass membrane protein</topology>
    </subcellularLocation>
</comment>
<dbReference type="RefSeq" id="WP_130645892.1">
    <property type="nucleotide sequence ID" value="NZ_PGCL01000001.1"/>
</dbReference>
<keyword evidence="3" id="KW-1003">Cell membrane</keyword>
<dbReference type="Pfam" id="PF00924">
    <property type="entry name" value="MS_channel_2nd"/>
    <property type="match status" value="1"/>
</dbReference>
<dbReference type="InterPro" id="IPR011066">
    <property type="entry name" value="MscS_channel_C_sf"/>
</dbReference>
<proteinExistence type="inferred from homology"/>
<evidence type="ECO:0000256" key="6">
    <source>
        <dbReference type="ARBA" id="ARBA00023136"/>
    </source>
</evidence>
<feature type="transmembrane region" description="Helical" evidence="7">
    <location>
        <begin position="24"/>
        <end position="42"/>
    </location>
</feature>
<reference evidence="10 11" key="1">
    <citation type="submission" date="2017-11" db="EMBL/GenBank/DDBJ databases">
        <title>Isolation and Characterization of Methanofollis Species from Methane Seep Offshore SW Taiwan.</title>
        <authorList>
            <person name="Teng N.-H."/>
            <person name="Lai M.-C."/>
            <person name="Chen S.-C."/>
        </authorList>
    </citation>
    <scope>NUCLEOTIDE SEQUENCE [LARGE SCALE GENOMIC DNA]</scope>
    <source>
        <strain evidence="10 11">FWC-SCC2</strain>
    </source>
</reference>
<dbReference type="SUPFAM" id="SSF82861">
    <property type="entry name" value="Mechanosensitive channel protein MscS (YggB), transmembrane region"/>
    <property type="match status" value="1"/>
</dbReference>
<dbReference type="InterPro" id="IPR049278">
    <property type="entry name" value="MS_channel_C"/>
</dbReference>
<dbReference type="InterPro" id="IPR045275">
    <property type="entry name" value="MscS_archaea/bacteria_type"/>
</dbReference>
<accession>A0A483CWG4</accession>
<dbReference type="EMBL" id="PGCL01000001">
    <property type="protein sequence ID" value="TAJ45530.1"/>
    <property type="molecule type" value="Genomic_DNA"/>
</dbReference>
<dbReference type="SUPFAM" id="SSF82689">
    <property type="entry name" value="Mechanosensitive channel protein MscS (YggB), C-terminal domain"/>
    <property type="match status" value="1"/>
</dbReference>
<dbReference type="GO" id="GO:0005886">
    <property type="term" value="C:plasma membrane"/>
    <property type="evidence" value="ECO:0007669"/>
    <property type="project" value="UniProtKB-SubCell"/>
</dbReference>
<keyword evidence="6 7" id="KW-0472">Membrane</keyword>
<evidence type="ECO:0000259" key="9">
    <source>
        <dbReference type="Pfam" id="PF21082"/>
    </source>
</evidence>
<dbReference type="Pfam" id="PF21082">
    <property type="entry name" value="MS_channel_3rd"/>
    <property type="match status" value="1"/>
</dbReference>
<comment type="similarity">
    <text evidence="2">Belongs to the MscS (TC 1.A.23) family.</text>
</comment>